<dbReference type="STRING" id="1389489.O159_12940"/>
<evidence type="ECO:0000259" key="2">
    <source>
        <dbReference type="Pfam" id="PF13828"/>
    </source>
</evidence>
<name>U3P6G9_LEIXC</name>
<dbReference type="KEGG" id="lxy:O159_12940"/>
<sequence>MSDPLNPQAQPPQNQAVQNQAQPPLYGYAPPAPGYSPLAIIAFVLAFFTSAIGVILGFVALSQIKRTGEQGRGLAIAAIVIGLAEFALVVLFIAIVAAGIAAASYHIR</sequence>
<protein>
    <recommendedName>
        <fullName evidence="2">DUF4190 domain-containing protein</fullName>
    </recommendedName>
</protein>
<evidence type="ECO:0000256" key="1">
    <source>
        <dbReference type="SAM" id="Phobius"/>
    </source>
</evidence>
<feature type="transmembrane region" description="Helical" evidence="1">
    <location>
        <begin position="74"/>
        <end position="107"/>
    </location>
</feature>
<organism evidence="3 4">
    <name type="scientific">Leifsonia xyli subsp. cynodontis DSM 46306</name>
    <dbReference type="NCBI Taxonomy" id="1389489"/>
    <lineage>
        <taxon>Bacteria</taxon>
        <taxon>Bacillati</taxon>
        <taxon>Actinomycetota</taxon>
        <taxon>Actinomycetes</taxon>
        <taxon>Micrococcales</taxon>
        <taxon>Microbacteriaceae</taxon>
        <taxon>Leifsonia</taxon>
    </lineage>
</organism>
<dbReference type="OrthoDB" id="4374883at2"/>
<reference evidence="3 4" key="1">
    <citation type="journal article" date="2013" name="Genome Announc.">
        <title>Complete Genome Sequence of Leifsonia xyli subsp. cynodontis Strain DSM46306, a Gram-Positive Bacterial Pathogen of Grasses.</title>
        <authorList>
            <person name="Monteiro-Vitorello C.B."/>
            <person name="Zerillo M.M."/>
            <person name="Van Sluys M.A."/>
            <person name="Camargo L.E."/>
            <person name="Kitajima J.P."/>
        </authorList>
    </citation>
    <scope>NUCLEOTIDE SEQUENCE [LARGE SCALE GENOMIC DNA]</scope>
    <source>
        <strain evidence="3 4">DSM 46306</strain>
    </source>
</reference>
<feature type="domain" description="DUF4190" evidence="2">
    <location>
        <begin position="39"/>
        <end position="92"/>
    </location>
</feature>
<keyword evidence="1" id="KW-0812">Transmembrane</keyword>
<dbReference type="Pfam" id="PF13828">
    <property type="entry name" value="DUF4190"/>
    <property type="match status" value="1"/>
</dbReference>
<dbReference type="HOGENOM" id="CLU_126534_4_1_11"/>
<accession>U3P6G9</accession>
<keyword evidence="1" id="KW-1133">Transmembrane helix</keyword>
<dbReference type="EMBL" id="CP006734">
    <property type="protein sequence ID" value="AGW41371.1"/>
    <property type="molecule type" value="Genomic_DNA"/>
</dbReference>
<gene>
    <name evidence="3" type="ORF">O159_12940</name>
</gene>
<evidence type="ECO:0000313" key="3">
    <source>
        <dbReference type="EMBL" id="AGW41371.1"/>
    </source>
</evidence>
<dbReference type="PATRIC" id="fig|1389489.3.peg.1242"/>
<keyword evidence="1" id="KW-0472">Membrane</keyword>
<dbReference type="AlphaFoldDB" id="U3P6G9"/>
<keyword evidence="4" id="KW-1185">Reference proteome</keyword>
<dbReference type="Proteomes" id="UP000016743">
    <property type="component" value="Chromosome"/>
</dbReference>
<feature type="transmembrane region" description="Helical" evidence="1">
    <location>
        <begin position="38"/>
        <end position="62"/>
    </location>
</feature>
<dbReference type="InterPro" id="IPR025241">
    <property type="entry name" value="DUF4190"/>
</dbReference>
<proteinExistence type="predicted"/>
<dbReference type="eggNOG" id="ENOG5033A46">
    <property type="taxonomic scope" value="Bacteria"/>
</dbReference>
<dbReference type="RefSeq" id="WP_021754822.1">
    <property type="nucleotide sequence ID" value="NC_022438.1"/>
</dbReference>
<evidence type="ECO:0000313" key="4">
    <source>
        <dbReference type="Proteomes" id="UP000016743"/>
    </source>
</evidence>